<evidence type="ECO:0000313" key="2">
    <source>
        <dbReference type="EMBL" id="KAK1659401.1"/>
    </source>
</evidence>
<dbReference type="Proteomes" id="UP001224890">
    <property type="component" value="Unassembled WGS sequence"/>
</dbReference>
<organism evidence="2 3">
    <name type="scientific">Colletotrichum godetiae</name>
    <dbReference type="NCBI Taxonomy" id="1209918"/>
    <lineage>
        <taxon>Eukaryota</taxon>
        <taxon>Fungi</taxon>
        <taxon>Dikarya</taxon>
        <taxon>Ascomycota</taxon>
        <taxon>Pezizomycotina</taxon>
        <taxon>Sordariomycetes</taxon>
        <taxon>Hypocreomycetidae</taxon>
        <taxon>Glomerellales</taxon>
        <taxon>Glomerellaceae</taxon>
        <taxon>Colletotrichum</taxon>
        <taxon>Colletotrichum acutatum species complex</taxon>
    </lineage>
</organism>
<dbReference type="RefSeq" id="XP_060424165.1">
    <property type="nucleotide sequence ID" value="XM_060576085.1"/>
</dbReference>
<name>A0AAJ0EP76_9PEZI</name>
<accession>A0AAJ0EP76</accession>
<protein>
    <submittedName>
        <fullName evidence="2">Uncharacterized protein</fullName>
    </submittedName>
</protein>
<comment type="caution">
    <text evidence="2">The sequence shown here is derived from an EMBL/GenBank/DDBJ whole genome shotgun (WGS) entry which is preliminary data.</text>
</comment>
<feature type="chain" id="PRO_5042505614" evidence="1">
    <location>
        <begin position="23"/>
        <end position="101"/>
    </location>
</feature>
<evidence type="ECO:0000256" key="1">
    <source>
        <dbReference type="SAM" id="SignalP"/>
    </source>
</evidence>
<keyword evidence="1" id="KW-0732">Signal</keyword>
<dbReference type="AlphaFoldDB" id="A0AAJ0EP76"/>
<reference evidence="2" key="1">
    <citation type="submission" date="2021-06" db="EMBL/GenBank/DDBJ databases">
        <title>Comparative genomics, transcriptomics and evolutionary studies reveal genomic signatures of adaptation to plant cell wall in hemibiotrophic fungi.</title>
        <authorList>
            <consortium name="DOE Joint Genome Institute"/>
            <person name="Baroncelli R."/>
            <person name="Diaz J.F."/>
            <person name="Benocci T."/>
            <person name="Peng M."/>
            <person name="Battaglia E."/>
            <person name="Haridas S."/>
            <person name="Andreopoulos W."/>
            <person name="Labutti K."/>
            <person name="Pangilinan J."/>
            <person name="Floch G.L."/>
            <person name="Makela M.R."/>
            <person name="Henrissat B."/>
            <person name="Grigoriev I.V."/>
            <person name="Crouch J.A."/>
            <person name="De Vries R.P."/>
            <person name="Sukno S.A."/>
            <person name="Thon M.R."/>
        </authorList>
    </citation>
    <scope>NUCLEOTIDE SEQUENCE</scope>
    <source>
        <strain evidence="2">CBS 193.32</strain>
    </source>
</reference>
<feature type="signal peptide" evidence="1">
    <location>
        <begin position="1"/>
        <end position="22"/>
    </location>
</feature>
<sequence>MIHIVSDFFFIVHSYLVHCCLANGWQAGTGRLGVASQPLDQTASGVKRGGAGRSVLHPLLGPPLAYGPMLTMMVSVLFTWRFLRLCTKKPSTPDCSAAQTG</sequence>
<dbReference type="EMBL" id="JAHMHR010000061">
    <property type="protein sequence ID" value="KAK1659401.1"/>
    <property type="molecule type" value="Genomic_DNA"/>
</dbReference>
<proteinExistence type="predicted"/>
<dbReference type="GeneID" id="85460611"/>
<keyword evidence="3" id="KW-1185">Reference proteome</keyword>
<gene>
    <name evidence="2" type="ORF">BDP55DRAFT_679934</name>
</gene>
<evidence type="ECO:0000313" key="3">
    <source>
        <dbReference type="Proteomes" id="UP001224890"/>
    </source>
</evidence>